<evidence type="ECO:0000313" key="3">
    <source>
        <dbReference type="Proteomes" id="UP000244855"/>
    </source>
</evidence>
<protein>
    <submittedName>
        <fullName evidence="2">Uncharacterized protein</fullName>
    </submittedName>
</protein>
<accession>A0A2V1D0D0</accession>
<dbReference type="EMBL" id="KZ805861">
    <property type="protein sequence ID" value="PVH91455.1"/>
    <property type="molecule type" value="Genomic_DNA"/>
</dbReference>
<keyword evidence="3" id="KW-1185">Reference proteome</keyword>
<proteinExistence type="predicted"/>
<name>A0A2V1D0D0_9PLEO</name>
<dbReference type="Proteomes" id="UP000244855">
    <property type="component" value="Unassembled WGS sequence"/>
</dbReference>
<feature type="region of interest" description="Disordered" evidence="1">
    <location>
        <begin position="102"/>
        <end position="137"/>
    </location>
</feature>
<organism evidence="2 3">
    <name type="scientific">Periconia macrospinosa</name>
    <dbReference type="NCBI Taxonomy" id="97972"/>
    <lineage>
        <taxon>Eukaryota</taxon>
        <taxon>Fungi</taxon>
        <taxon>Dikarya</taxon>
        <taxon>Ascomycota</taxon>
        <taxon>Pezizomycotina</taxon>
        <taxon>Dothideomycetes</taxon>
        <taxon>Pleosporomycetidae</taxon>
        <taxon>Pleosporales</taxon>
        <taxon>Massarineae</taxon>
        <taxon>Periconiaceae</taxon>
        <taxon>Periconia</taxon>
    </lineage>
</organism>
<evidence type="ECO:0000256" key="1">
    <source>
        <dbReference type="SAM" id="MobiDB-lite"/>
    </source>
</evidence>
<evidence type="ECO:0000313" key="2">
    <source>
        <dbReference type="EMBL" id="PVH91455.1"/>
    </source>
</evidence>
<reference evidence="2 3" key="1">
    <citation type="journal article" date="2018" name="Sci. Rep.">
        <title>Comparative genomics provides insights into the lifestyle and reveals functional heterogeneity of dark septate endophytic fungi.</title>
        <authorList>
            <person name="Knapp D.G."/>
            <person name="Nemeth J.B."/>
            <person name="Barry K."/>
            <person name="Hainaut M."/>
            <person name="Henrissat B."/>
            <person name="Johnson J."/>
            <person name="Kuo A."/>
            <person name="Lim J.H.P."/>
            <person name="Lipzen A."/>
            <person name="Nolan M."/>
            <person name="Ohm R.A."/>
            <person name="Tamas L."/>
            <person name="Grigoriev I.V."/>
            <person name="Spatafora J.W."/>
            <person name="Nagy L.G."/>
            <person name="Kovacs G.M."/>
        </authorList>
    </citation>
    <scope>NUCLEOTIDE SEQUENCE [LARGE SCALE GENOMIC DNA]</scope>
    <source>
        <strain evidence="2 3">DSE2036</strain>
    </source>
</reference>
<sequence>MVQPGWCIGLVDGQMLVPYRPMYLCCHFTHGKESGPRQASWNRFRHPIWPACRVTFDGTFTQTISYYVSTGQVLAGKRGTERCHDQDCPCSHQTLLSQQIPHPASPRAQAGAGVGISRRGRARDSGTGQAGSSARKSKLAGDFVGVGVRQIDE</sequence>
<gene>
    <name evidence="2" type="ORF">DM02DRAFT_342013</name>
</gene>
<dbReference type="AlphaFoldDB" id="A0A2V1D0D0"/>